<protein>
    <recommendedName>
        <fullName evidence="4">Secreted protein</fullName>
    </recommendedName>
</protein>
<dbReference type="GeneID" id="115265670"/>
<evidence type="ECO:0000256" key="1">
    <source>
        <dbReference type="SAM" id="SignalP"/>
    </source>
</evidence>
<accession>A0ABM1Z2I8</accession>
<feature type="chain" id="PRO_5045035057" description="Secreted protein" evidence="1">
    <location>
        <begin position="20"/>
        <end position="137"/>
    </location>
</feature>
<sequence length="137" mass="15447">MRTLFQIFVIGAALSTVTGRDTALESFQKNNNLDIGDFEFFKYPGVLTPNGIRHGDHNPTISQKAKAVFKYFKYVFIGSPMPDSGYEFDVQKALNLRDAYKKQFGYLGENLVALVGNGYSAQQMRHYGAIGRDFEPF</sequence>
<reference evidence="3" key="1">
    <citation type="journal article" date="2015" name="Proc. Natl. Acad. Sci. U.S.A.">
        <title>Genome sequence of the Asian Tiger mosquito, Aedes albopictus, reveals insights into its biology, genetics, and evolution.</title>
        <authorList>
            <person name="Chen X.G."/>
            <person name="Jiang X."/>
            <person name="Gu J."/>
            <person name="Xu M."/>
            <person name="Wu Y."/>
            <person name="Deng Y."/>
            <person name="Zhang C."/>
            <person name="Bonizzoni M."/>
            <person name="Dermauw W."/>
            <person name="Vontas J."/>
            <person name="Armbruster P."/>
            <person name="Huang X."/>
            <person name="Yang Y."/>
            <person name="Zhang H."/>
            <person name="He W."/>
            <person name="Peng H."/>
            <person name="Liu Y."/>
            <person name="Wu K."/>
            <person name="Chen J."/>
            <person name="Lirakis M."/>
            <person name="Topalis P."/>
            <person name="Van Leeuwen T."/>
            <person name="Hall A.B."/>
            <person name="Jiang X."/>
            <person name="Thorpe C."/>
            <person name="Mueller R.L."/>
            <person name="Sun C."/>
            <person name="Waterhouse R.M."/>
            <person name="Yan G."/>
            <person name="Tu Z.J."/>
            <person name="Fang X."/>
            <person name="James A.A."/>
        </authorList>
    </citation>
    <scope>NUCLEOTIDE SEQUENCE [LARGE SCALE GENOMIC DNA]</scope>
    <source>
        <strain evidence="3">Foshan</strain>
    </source>
</reference>
<keyword evidence="1" id="KW-0732">Signal</keyword>
<dbReference type="PANTHER" id="PTHR39951">
    <property type="entry name" value="FI22632P1"/>
    <property type="match status" value="1"/>
</dbReference>
<reference evidence="2" key="2">
    <citation type="submission" date="2025-05" db="UniProtKB">
        <authorList>
            <consortium name="EnsemblMetazoa"/>
        </authorList>
    </citation>
    <scope>IDENTIFICATION</scope>
    <source>
        <strain evidence="2">Foshan</strain>
    </source>
</reference>
<name>A0ABM1Z2I8_AEDAL</name>
<dbReference type="RefSeq" id="XP_062705052.1">
    <property type="nucleotide sequence ID" value="XM_062849068.1"/>
</dbReference>
<evidence type="ECO:0000313" key="3">
    <source>
        <dbReference type="Proteomes" id="UP000069940"/>
    </source>
</evidence>
<organism evidence="2 3">
    <name type="scientific">Aedes albopictus</name>
    <name type="common">Asian tiger mosquito</name>
    <name type="synonym">Stegomyia albopicta</name>
    <dbReference type="NCBI Taxonomy" id="7160"/>
    <lineage>
        <taxon>Eukaryota</taxon>
        <taxon>Metazoa</taxon>
        <taxon>Ecdysozoa</taxon>
        <taxon>Arthropoda</taxon>
        <taxon>Hexapoda</taxon>
        <taxon>Insecta</taxon>
        <taxon>Pterygota</taxon>
        <taxon>Neoptera</taxon>
        <taxon>Endopterygota</taxon>
        <taxon>Diptera</taxon>
        <taxon>Nematocera</taxon>
        <taxon>Culicoidea</taxon>
        <taxon>Culicidae</taxon>
        <taxon>Culicinae</taxon>
        <taxon>Aedini</taxon>
        <taxon>Aedes</taxon>
        <taxon>Stegomyia</taxon>
    </lineage>
</organism>
<dbReference type="EnsemblMetazoa" id="AALFPA23_014408.R20944">
    <property type="protein sequence ID" value="AALFPA23_014408.P20944"/>
    <property type="gene ID" value="AALFPA23_014408"/>
</dbReference>
<keyword evidence="3" id="KW-1185">Reference proteome</keyword>
<evidence type="ECO:0000313" key="2">
    <source>
        <dbReference type="EnsemblMetazoa" id="AALFPA23_014408.P20944"/>
    </source>
</evidence>
<feature type="signal peptide" evidence="1">
    <location>
        <begin position="1"/>
        <end position="19"/>
    </location>
</feature>
<dbReference type="Proteomes" id="UP000069940">
    <property type="component" value="Unassembled WGS sequence"/>
</dbReference>
<evidence type="ECO:0008006" key="4">
    <source>
        <dbReference type="Google" id="ProtNLM"/>
    </source>
</evidence>
<proteinExistence type="predicted"/>
<dbReference type="PANTHER" id="PTHR39951:SF1">
    <property type="entry name" value="FI22632P1"/>
    <property type="match status" value="1"/>
</dbReference>